<dbReference type="RefSeq" id="XP_004829920.1">
    <property type="nucleotide sequence ID" value="XM_004829863.1"/>
</dbReference>
<protein>
    <submittedName>
        <fullName evidence="2">Membrane protein, putative</fullName>
    </submittedName>
</protein>
<reference evidence="2 3" key="1">
    <citation type="journal article" date="2012" name="BMC Genomics">
        <title>Comparative genomic analysis and phylogenetic position of Theileria equi.</title>
        <authorList>
            <person name="Kappmeyer L.S."/>
            <person name="Thiagarajan M."/>
            <person name="Herndon D.R."/>
            <person name="Ramsay J.D."/>
            <person name="Caler E."/>
            <person name="Djikeng A."/>
            <person name="Gillespie J.J."/>
            <person name="Lau A.O."/>
            <person name="Roalson E.H."/>
            <person name="Silva J.C."/>
            <person name="Silva M.G."/>
            <person name="Suarez C.E."/>
            <person name="Ueti M.W."/>
            <person name="Nene V.M."/>
            <person name="Mealey R.H."/>
            <person name="Knowles D.P."/>
            <person name="Brayton K.A."/>
        </authorList>
    </citation>
    <scope>NUCLEOTIDE SEQUENCE [LARGE SCALE GENOMIC DNA]</scope>
    <source>
        <strain evidence="2 3">WA</strain>
    </source>
</reference>
<keyword evidence="1" id="KW-0472">Membrane</keyword>
<organism evidence="2 3">
    <name type="scientific">Theileria equi strain WA</name>
    <dbReference type="NCBI Taxonomy" id="1537102"/>
    <lineage>
        <taxon>Eukaryota</taxon>
        <taxon>Sar</taxon>
        <taxon>Alveolata</taxon>
        <taxon>Apicomplexa</taxon>
        <taxon>Aconoidasida</taxon>
        <taxon>Piroplasmida</taxon>
        <taxon>Theileriidae</taxon>
        <taxon>Theileria</taxon>
    </lineage>
</organism>
<dbReference type="InterPro" id="IPR004345">
    <property type="entry name" value="TB2_DP1_HVA22"/>
</dbReference>
<accession>L0AZC1</accession>
<dbReference type="AlphaFoldDB" id="L0AZC1"/>
<feature type="transmembrane region" description="Helical" evidence="1">
    <location>
        <begin position="52"/>
        <end position="72"/>
    </location>
</feature>
<keyword evidence="1" id="KW-0812">Transmembrane</keyword>
<dbReference type="OrthoDB" id="10009287at2759"/>
<sequence>MAVTLLSPALYVLLNFLICQLYPGVKTFLYLYGEKLPSSVRPAQPTVHSAVYAHYIVYWSVYVLYSFVDALLGRQLAYFPFFYEVKLTFFYWLGSENFKGAGFLFQRYGVKRLTSLKNTLIKNIESRYGEKFTATVIEFLGKLGTIGDLEPKTQE</sequence>
<dbReference type="eggNOG" id="KOG1726">
    <property type="taxonomic scope" value="Eukaryota"/>
</dbReference>
<dbReference type="KEGG" id="beq:BEWA_031070"/>
<proteinExistence type="predicted"/>
<keyword evidence="1" id="KW-1133">Transmembrane helix</keyword>
<dbReference type="EMBL" id="CP001669">
    <property type="protein sequence ID" value="AFZ80254.1"/>
    <property type="molecule type" value="Genomic_DNA"/>
</dbReference>
<evidence type="ECO:0000256" key="1">
    <source>
        <dbReference type="SAM" id="Phobius"/>
    </source>
</evidence>
<evidence type="ECO:0000313" key="3">
    <source>
        <dbReference type="Proteomes" id="UP000031512"/>
    </source>
</evidence>
<dbReference type="STRING" id="1537102.L0AZC1"/>
<name>L0AZC1_THEEQ</name>
<dbReference type="Proteomes" id="UP000031512">
    <property type="component" value="Chromosome 1"/>
</dbReference>
<gene>
    <name evidence="2" type="ORF">BEWA_031070</name>
</gene>
<keyword evidence="3" id="KW-1185">Reference proteome</keyword>
<evidence type="ECO:0000313" key="2">
    <source>
        <dbReference type="EMBL" id="AFZ80254.1"/>
    </source>
</evidence>
<dbReference type="Pfam" id="PF03134">
    <property type="entry name" value="TB2_DP1_HVA22"/>
    <property type="match status" value="1"/>
</dbReference>
<dbReference type="GeneID" id="15806982"/>
<dbReference type="VEuPathDB" id="PiroplasmaDB:BEWA_031070"/>
<feature type="transmembrane region" description="Helical" evidence="1">
    <location>
        <begin position="12"/>
        <end position="32"/>
    </location>
</feature>